<dbReference type="CDD" id="cd18687">
    <property type="entry name" value="PIN_VapC-like"/>
    <property type="match status" value="1"/>
</dbReference>
<feature type="domain" description="PIN" evidence="1">
    <location>
        <begin position="28"/>
        <end position="116"/>
    </location>
</feature>
<dbReference type="Pfam" id="PF01850">
    <property type="entry name" value="PIN"/>
    <property type="match status" value="1"/>
</dbReference>
<name>A0A450TJP3_9GAMM</name>
<dbReference type="AlphaFoldDB" id="A0A450TJP3"/>
<evidence type="ECO:0000259" key="1">
    <source>
        <dbReference type="Pfam" id="PF01850"/>
    </source>
</evidence>
<sequence>MKQKVYIETSIPSYLTAWRSRDVVLAGNQETTKEWWDRRNDFDLYVSGFVLIEVARGDPDAAAERLKALKAIPEIEVTEQAAIIAEKLLLEALLPGKARVDALHIAVAAIGGMDYLLTWNCTHIANPAFRPRIESVIRSFGYSPPIICTPQELLEV</sequence>
<dbReference type="SUPFAM" id="SSF88723">
    <property type="entry name" value="PIN domain-like"/>
    <property type="match status" value="1"/>
</dbReference>
<reference evidence="2" key="1">
    <citation type="submission" date="2019-02" db="EMBL/GenBank/DDBJ databases">
        <authorList>
            <person name="Gruber-Vodicka R. H."/>
            <person name="Seah K. B. B."/>
        </authorList>
    </citation>
    <scope>NUCLEOTIDE SEQUENCE</scope>
    <source>
        <strain evidence="2">BECK_DK161</strain>
    </source>
</reference>
<gene>
    <name evidence="2" type="ORF">BECKDK2373C_GA0170839_116811</name>
</gene>
<dbReference type="EMBL" id="CAADEY010000168">
    <property type="protein sequence ID" value="VFJ67705.1"/>
    <property type="molecule type" value="Genomic_DNA"/>
</dbReference>
<proteinExistence type="predicted"/>
<dbReference type="InterPro" id="IPR002716">
    <property type="entry name" value="PIN_dom"/>
</dbReference>
<dbReference type="InterPro" id="IPR029060">
    <property type="entry name" value="PIN-like_dom_sf"/>
</dbReference>
<accession>A0A450TJP3</accession>
<organism evidence="2">
    <name type="scientific">Candidatus Kentrum sp. DK</name>
    <dbReference type="NCBI Taxonomy" id="2126562"/>
    <lineage>
        <taxon>Bacteria</taxon>
        <taxon>Pseudomonadati</taxon>
        <taxon>Pseudomonadota</taxon>
        <taxon>Gammaproteobacteria</taxon>
        <taxon>Candidatus Kentrum</taxon>
    </lineage>
</organism>
<dbReference type="Gene3D" id="3.40.50.1010">
    <property type="entry name" value="5'-nuclease"/>
    <property type="match status" value="1"/>
</dbReference>
<evidence type="ECO:0000313" key="2">
    <source>
        <dbReference type="EMBL" id="VFJ67705.1"/>
    </source>
</evidence>
<protein>
    <submittedName>
        <fullName evidence="2">PIN domain-containing protein</fullName>
    </submittedName>
</protein>